<comment type="caution">
    <text evidence="3">The sequence shown here is derived from an EMBL/GenBank/DDBJ whole genome shotgun (WGS) entry which is preliminary data.</text>
</comment>
<keyword evidence="4" id="KW-1185">Reference proteome</keyword>
<dbReference type="AlphaFoldDB" id="A0AAV1HTA1"/>
<evidence type="ECO:0000313" key="4">
    <source>
        <dbReference type="Proteomes" id="UP001314263"/>
    </source>
</evidence>
<evidence type="ECO:0000256" key="2">
    <source>
        <dbReference type="SAM" id="SignalP"/>
    </source>
</evidence>
<evidence type="ECO:0000256" key="1">
    <source>
        <dbReference type="SAM" id="MobiDB-lite"/>
    </source>
</evidence>
<name>A0AAV1HTA1_9CHLO</name>
<dbReference type="SUPFAM" id="SSF53448">
    <property type="entry name" value="Nucleotide-diphospho-sugar transferases"/>
    <property type="match status" value="1"/>
</dbReference>
<dbReference type="GO" id="GO:0000136">
    <property type="term" value="C:mannan polymerase complex"/>
    <property type="evidence" value="ECO:0007669"/>
    <property type="project" value="TreeGrafter"/>
</dbReference>
<feature type="region of interest" description="Disordered" evidence="1">
    <location>
        <begin position="710"/>
        <end position="735"/>
    </location>
</feature>
<dbReference type="Proteomes" id="UP001314263">
    <property type="component" value="Unassembled WGS sequence"/>
</dbReference>
<dbReference type="EMBL" id="CAUYUE010000001">
    <property type="protein sequence ID" value="CAK0732485.1"/>
    <property type="molecule type" value="Genomic_DNA"/>
</dbReference>
<dbReference type="Gene3D" id="3.40.50.150">
    <property type="entry name" value="Vaccinia Virus protein VP39"/>
    <property type="match status" value="1"/>
</dbReference>
<accession>A0AAV1HTA1</accession>
<keyword evidence="2" id="KW-0732">Signal</keyword>
<dbReference type="PANTHER" id="PTHR31834:SF1">
    <property type="entry name" value="INITIATION-SPECIFIC ALPHA-1,6-MANNOSYLTRANSFERASE"/>
    <property type="match status" value="1"/>
</dbReference>
<dbReference type="Pfam" id="PF04488">
    <property type="entry name" value="Gly_transf_sug"/>
    <property type="match status" value="1"/>
</dbReference>
<protein>
    <submittedName>
        <fullName evidence="3">Uncharacterized protein</fullName>
    </submittedName>
</protein>
<dbReference type="GO" id="GO:0006487">
    <property type="term" value="P:protein N-linked glycosylation"/>
    <property type="evidence" value="ECO:0007669"/>
    <property type="project" value="TreeGrafter"/>
</dbReference>
<dbReference type="InterPro" id="IPR029063">
    <property type="entry name" value="SAM-dependent_MTases_sf"/>
</dbReference>
<sequence>MIKWLPGIVFALAVASKTVVQAPTPARSLNGAPRWTPRPLPSPAADGPKQIPRIIHRIDLQSHVIFSPNEANWRRLNPGWELMIWNEEACLQFVQKEYPSYLGAYRALGRTVGQSDFFRYMVVLRMGGVYMDGDVECRRPLDELILPGDTLVAGWEAEFPNASIARAKEYVRKRQVQALNIGNFLVKLYILLDGSPAEQLLLDDTLEASRGGTPPRVMQRHSKGVAYTYQVLQWAFAAAPGHPALRQVCEHIARHEGELISADARRDVLERTGPGPWTDAVLRHARLRPLSKDGTRWRARVLPIVTLGVHPHRQDDWTPGFPEAAVMHQFTGSWRYTVRLKIPGVPLATDAPTKQRSLYRPEYLEDEHGFKVRPEQELPFDRSDKQLYPVSVTWQPPFTMMVDLIGAGDLQSGSDVGAELTKWGAWQPSLRHDRAPTALGALIGGLESTGTASRVLVDVGAGIGYLSLAAAARGHSVIAFELATRTLVSFAASMQHNNLSHAITLHQVALGSVDEETCIVPDAARMDPETARGYGLPKDHQRGTGNQTNGCWRKEQRRAGAGLVPQGADVGAVRVSVGGWEGWVLEGLQELWTAQNRTPPAVILMDLYPEKLRRNGYAGGAAAILDRLYSDGYEHILHAGPRCDARQNATQPRQSEGPLADLRQEPFGQFTWCTLQPEQFSALENTLQPSRQPENVLFTYKLSHQRTHARNSGEGLIGPRPAQLIGGSGAAVTRH</sequence>
<organism evidence="3 4">
    <name type="scientific">Coccomyxa viridis</name>
    <dbReference type="NCBI Taxonomy" id="1274662"/>
    <lineage>
        <taxon>Eukaryota</taxon>
        <taxon>Viridiplantae</taxon>
        <taxon>Chlorophyta</taxon>
        <taxon>core chlorophytes</taxon>
        <taxon>Trebouxiophyceae</taxon>
        <taxon>Trebouxiophyceae incertae sedis</taxon>
        <taxon>Coccomyxaceae</taxon>
        <taxon>Coccomyxa</taxon>
    </lineage>
</organism>
<gene>
    <name evidence="3" type="ORF">CVIRNUC_000137</name>
</gene>
<dbReference type="PANTHER" id="PTHR31834">
    <property type="entry name" value="INITIATION-SPECIFIC ALPHA-1,6-MANNOSYLTRANSFERASE"/>
    <property type="match status" value="1"/>
</dbReference>
<proteinExistence type="predicted"/>
<dbReference type="InterPro" id="IPR039367">
    <property type="entry name" value="Och1-like"/>
</dbReference>
<reference evidence="3 4" key="1">
    <citation type="submission" date="2023-10" db="EMBL/GenBank/DDBJ databases">
        <authorList>
            <person name="Maclean D."/>
            <person name="Macfadyen A."/>
        </authorList>
    </citation>
    <scope>NUCLEOTIDE SEQUENCE [LARGE SCALE GENOMIC DNA]</scope>
</reference>
<dbReference type="SUPFAM" id="SSF53335">
    <property type="entry name" value="S-adenosyl-L-methionine-dependent methyltransferases"/>
    <property type="match status" value="1"/>
</dbReference>
<feature type="signal peptide" evidence="2">
    <location>
        <begin position="1"/>
        <end position="21"/>
    </location>
</feature>
<dbReference type="InterPro" id="IPR007577">
    <property type="entry name" value="GlycoTrfase_DXD_sugar-bd_CS"/>
</dbReference>
<feature type="region of interest" description="Disordered" evidence="1">
    <location>
        <begin position="25"/>
        <end position="47"/>
    </location>
</feature>
<dbReference type="GO" id="GO:0000009">
    <property type="term" value="F:alpha-1,6-mannosyltransferase activity"/>
    <property type="evidence" value="ECO:0007669"/>
    <property type="project" value="InterPro"/>
</dbReference>
<dbReference type="Gene3D" id="3.90.550.20">
    <property type="match status" value="1"/>
</dbReference>
<feature type="chain" id="PRO_5043740605" evidence="2">
    <location>
        <begin position="22"/>
        <end position="735"/>
    </location>
</feature>
<dbReference type="InterPro" id="IPR029044">
    <property type="entry name" value="Nucleotide-diphossugar_trans"/>
</dbReference>
<evidence type="ECO:0000313" key="3">
    <source>
        <dbReference type="EMBL" id="CAK0732485.1"/>
    </source>
</evidence>